<name>A0A6A5TNS5_9PLEO</name>
<keyword evidence="3" id="KW-1185">Reference proteome</keyword>
<feature type="compositionally biased region" description="Acidic residues" evidence="1">
    <location>
        <begin position="674"/>
        <end position="684"/>
    </location>
</feature>
<feature type="compositionally biased region" description="Basic and acidic residues" evidence="1">
    <location>
        <begin position="210"/>
        <end position="233"/>
    </location>
</feature>
<evidence type="ECO:0000313" key="3">
    <source>
        <dbReference type="Proteomes" id="UP000800035"/>
    </source>
</evidence>
<feature type="compositionally biased region" description="Polar residues" evidence="1">
    <location>
        <begin position="313"/>
        <end position="330"/>
    </location>
</feature>
<feature type="region of interest" description="Disordered" evidence="1">
    <location>
        <begin position="516"/>
        <end position="544"/>
    </location>
</feature>
<dbReference type="Proteomes" id="UP000800035">
    <property type="component" value="Unassembled WGS sequence"/>
</dbReference>
<dbReference type="AlphaFoldDB" id="A0A6A5TNS5"/>
<feature type="compositionally biased region" description="Basic and acidic residues" evidence="1">
    <location>
        <begin position="243"/>
        <end position="253"/>
    </location>
</feature>
<feature type="region of interest" description="Disordered" evidence="1">
    <location>
        <begin position="297"/>
        <end position="330"/>
    </location>
</feature>
<sequence>MQTLSKLARGLFGGDGSFDSPSPRLSAHESQSDHYENPTTASSTQQDSIAKMENEDHESGSGAGESDPFRDFTNLLDGEGVGNEEEIGVGLKEQLQKQMGDGVGGTEGEEMSEQIESRNPQDYDFPEVRQQTGRAVGDYEVETTTEPLESGDLRQHEQPHFVNKSNGEDDLPSRAPGHEMQLREQEQHLQRVEEGVVKSEPEPEPELEADDKMQLDENHDTDLHTPSENERTQSEQQPIHPKIKSEPNLDEHSSLQQLPESVLNQQDIVVNENSDSQQAVGQLPQPVDIMSLYTNINGEESGSASGSQEQFQMQQAPKSQSSSLNEDVNSYQPVEEPQAMDAVMLDLANVPSNQDDQMNQSQNQSPASSPDIAWVHGAHTSQQHATAPDDDLSSRDTAPEVSRRHEEPPKTPRLKLILNGHNDNASRGGGANGQKEMDALFKERKHPQRTLSPYQTSEAAVAQRNAVMRENIMVEKRIAQDSQLHVIPNLSETRYREFENQTPAFHRDVRQLREFQERSSGVAGRFHPESSSRTQSRVEGKRQVDQQHYVGHPQHYVQPYTFGQSHHKAYGNPYPPFDPMQLGQHPNVPYHNGNGPWNPEFFHGQMQMQGPGLYQQGYFNIPPPLPQHGFYMADRQPNIAHADPPNGLGKRKAAAELEDQRDEGLEIVSTDKEESSDEDDDDDEPLIHRVRRLQTPDPVFSHDSQHSRGGQFASSHSRPTQGVKHLPEEAVPRPTSAVGKMRPMPRRLPHRRSPTPNIEPDDFTAISWKLPTYAIDTAPNNSETGNQVIKVSLPGCIREPLLVSLDHPDQEIHLFRELFLPGQQSLAEPDPEPRRAILNFHHICVMVLDSYFAHQGGDVDAYAPHRQQHLPDANDEESGHDQGSSEDQDSADEQDTPRIENARGIDETDIYFATVDRWRAGLEVPIKKAYTLIRGPQEFTEIALDIIYYIKQHGMVDVQPKQRAERKDKGVKRGPQIKEEEDMEAKRGPGRPKGSGSKKAPAPATAKKSAPKSAKAGTWRGSKGVGSRAKPNELQSRKKAKTGKELTVSVMKKVGKRK</sequence>
<protein>
    <submittedName>
        <fullName evidence="2">Uncharacterized protein</fullName>
    </submittedName>
</protein>
<feature type="compositionally biased region" description="Low complexity" evidence="1">
    <location>
        <begin position="298"/>
        <end position="312"/>
    </location>
</feature>
<feature type="compositionally biased region" description="Basic and acidic residues" evidence="1">
    <location>
        <begin position="392"/>
        <end position="410"/>
    </location>
</feature>
<feature type="compositionally biased region" description="Basic and acidic residues" evidence="1">
    <location>
        <begin position="26"/>
        <end position="36"/>
    </location>
</feature>
<feature type="region of interest" description="Disordered" evidence="1">
    <location>
        <begin position="352"/>
        <end position="434"/>
    </location>
</feature>
<feature type="region of interest" description="Disordered" evidence="1">
    <location>
        <begin position="869"/>
        <end position="903"/>
    </location>
</feature>
<feature type="compositionally biased region" description="Acidic residues" evidence="1">
    <location>
        <begin position="873"/>
        <end position="894"/>
    </location>
</feature>
<dbReference type="EMBL" id="ML977000">
    <property type="protein sequence ID" value="KAF1954068.1"/>
    <property type="molecule type" value="Genomic_DNA"/>
</dbReference>
<evidence type="ECO:0000313" key="2">
    <source>
        <dbReference type="EMBL" id="KAF1954068.1"/>
    </source>
</evidence>
<dbReference type="OrthoDB" id="3796908at2759"/>
<feature type="compositionally biased region" description="Low complexity" evidence="1">
    <location>
        <begin position="352"/>
        <end position="370"/>
    </location>
</feature>
<evidence type="ECO:0000256" key="1">
    <source>
        <dbReference type="SAM" id="MobiDB-lite"/>
    </source>
</evidence>
<feature type="compositionally biased region" description="Basic and acidic residues" evidence="1">
    <location>
        <begin position="526"/>
        <end position="544"/>
    </location>
</feature>
<feature type="compositionally biased region" description="Low complexity" evidence="1">
    <location>
        <begin position="992"/>
        <end position="1016"/>
    </location>
</feature>
<organism evidence="2 3">
    <name type="scientific">Byssothecium circinans</name>
    <dbReference type="NCBI Taxonomy" id="147558"/>
    <lineage>
        <taxon>Eukaryota</taxon>
        <taxon>Fungi</taxon>
        <taxon>Dikarya</taxon>
        <taxon>Ascomycota</taxon>
        <taxon>Pezizomycotina</taxon>
        <taxon>Dothideomycetes</taxon>
        <taxon>Pleosporomycetidae</taxon>
        <taxon>Pleosporales</taxon>
        <taxon>Massarineae</taxon>
        <taxon>Massarinaceae</taxon>
        <taxon>Byssothecium</taxon>
    </lineage>
</organism>
<accession>A0A6A5TNS5</accession>
<gene>
    <name evidence="2" type="ORF">CC80DRAFT_595221</name>
</gene>
<feature type="compositionally biased region" description="Basic and acidic residues" evidence="1">
    <location>
        <begin position="176"/>
        <end position="201"/>
    </location>
</feature>
<feature type="region of interest" description="Disordered" evidence="1">
    <location>
        <begin position="1"/>
        <end position="268"/>
    </location>
</feature>
<feature type="compositionally biased region" description="Basic and acidic residues" evidence="1">
    <location>
        <begin position="50"/>
        <end position="59"/>
    </location>
</feature>
<feature type="compositionally biased region" description="Polar residues" evidence="1">
    <location>
        <begin position="254"/>
        <end position="268"/>
    </location>
</feature>
<feature type="compositionally biased region" description="Basic residues" evidence="1">
    <location>
        <begin position="743"/>
        <end position="753"/>
    </location>
</feature>
<reference evidence="2" key="1">
    <citation type="journal article" date="2020" name="Stud. Mycol.">
        <title>101 Dothideomycetes genomes: a test case for predicting lifestyles and emergence of pathogens.</title>
        <authorList>
            <person name="Haridas S."/>
            <person name="Albert R."/>
            <person name="Binder M."/>
            <person name="Bloem J."/>
            <person name="Labutti K."/>
            <person name="Salamov A."/>
            <person name="Andreopoulos B."/>
            <person name="Baker S."/>
            <person name="Barry K."/>
            <person name="Bills G."/>
            <person name="Bluhm B."/>
            <person name="Cannon C."/>
            <person name="Castanera R."/>
            <person name="Culley D."/>
            <person name="Daum C."/>
            <person name="Ezra D."/>
            <person name="Gonzalez J."/>
            <person name="Henrissat B."/>
            <person name="Kuo A."/>
            <person name="Liang C."/>
            <person name="Lipzen A."/>
            <person name="Lutzoni F."/>
            <person name="Magnuson J."/>
            <person name="Mondo S."/>
            <person name="Nolan M."/>
            <person name="Ohm R."/>
            <person name="Pangilinan J."/>
            <person name="Park H.-J."/>
            <person name="Ramirez L."/>
            <person name="Alfaro M."/>
            <person name="Sun H."/>
            <person name="Tritt A."/>
            <person name="Yoshinaga Y."/>
            <person name="Zwiers L.-H."/>
            <person name="Turgeon B."/>
            <person name="Goodwin S."/>
            <person name="Spatafora J."/>
            <person name="Crous P."/>
            <person name="Grigoriev I."/>
        </authorList>
    </citation>
    <scope>NUCLEOTIDE SEQUENCE</scope>
    <source>
        <strain evidence="2">CBS 675.92</strain>
    </source>
</reference>
<feature type="region of interest" description="Disordered" evidence="1">
    <location>
        <begin position="958"/>
        <end position="1058"/>
    </location>
</feature>
<proteinExistence type="predicted"/>
<feature type="region of interest" description="Disordered" evidence="1">
    <location>
        <begin position="637"/>
        <end position="762"/>
    </location>
</feature>
<feature type="compositionally biased region" description="Polar residues" evidence="1">
    <location>
        <begin position="37"/>
        <end position="48"/>
    </location>
</feature>